<dbReference type="Gene3D" id="1.20.1250.20">
    <property type="entry name" value="MFS general substrate transporter like domains"/>
    <property type="match status" value="1"/>
</dbReference>
<proteinExistence type="predicted"/>
<evidence type="ECO:0000256" key="2">
    <source>
        <dbReference type="ARBA" id="ARBA00022448"/>
    </source>
</evidence>
<keyword evidence="5 7" id="KW-1133">Transmembrane helix</keyword>
<dbReference type="Proteomes" id="UP000199375">
    <property type="component" value="Unassembled WGS sequence"/>
</dbReference>
<dbReference type="PROSITE" id="PS50850">
    <property type="entry name" value="MFS"/>
    <property type="match status" value="1"/>
</dbReference>
<feature type="transmembrane region" description="Helical" evidence="7">
    <location>
        <begin position="125"/>
        <end position="145"/>
    </location>
</feature>
<feature type="transmembrane region" description="Helical" evidence="7">
    <location>
        <begin position="102"/>
        <end position="119"/>
    </location>
</feature>
<keyword evidence="3" id="KW-1003">Cell membrane</keyword>
<feature type="transmembrane region" description="Helical" evidence="7">
    <location>
        <begin position="35"/>
        <end position="54"/>
    </location>
</feature>
<feature type="transmembrane region" description="Helical" evidence="7">
    <location>
        <begin position="295"/>
        <end position="316"/>
    </location>
</feature>
<feature type="transmembrane region" description="Helical" evidence="7">
    <location>
        <begin position="166"/>
        <end position="187"/>
    </location>
</feature>
<dbReference type="SUPFAM" id="SSF103473">
    <property type="entry name" value="MFS general substrate transporter"/>
    <property type="match status" value="1"/>
</dbReference>
<gene>
    <name evidence="9" type="ORF">GA0070558_12444</name>
</gene>
<name>A0A1C4XDM9_9ACTN</name>
<dbReference type="PANTHER" id="PTHR23517">
    <property type="entry name" value="RESISTANCE PROTEIN MDTM, PUTATIVE-RELATED-RELATED"/>
    <property type="match status" value="1"/>
</dbReference>
<dbReference type="EMBL" id="FMCW01000024">
    <property type="protein sequence ID" value="SCF06432.1"/>
    <property type="molecule type" value="Genomic_DNA"/>
</dbReference>
<feature type="transmembrane region" description="Helical" evidence="7">
    <location>
        <begin position="328"/>
        <end position="347"/>
    </location>
</feature>
<keyword evidence="4 7" id="KW-0812">Transmembrane</keyword>
<reference evidence="9 10" key="1">
    <citation type="submission" date="2016-06" db="EMBL/GenBank/DDBJ databases">
        <authorList>
            <person name="Kjaerup R.B."/>
            <person name="Dalgaard T.S."/>
            <person name="Juul-Madsen H.R."/>
        </authorList>
    </citation>
    <scope>NUCLEOTIDE SEQUENCE [LARGE SCALE GENOMIC DNA]</scope>
    <source>
        <strain evidence="9 10">DSM 45626</strain>
    </source>
</reference>
<dbReference type="InterPro" id="IPR036259">
    <property type="entry name" value="MFS_trans_sf"/>
</dbReference>
<comment type="subcellular location">
    <subcellularLocation>
        <location evidence="1">Cell membrane</location>
        <topology evidence="1">Multi-pass membrane protein</topology>
    </subcellularLocation>
</comment>
<feature type="transmembrane region" description="Helical" evidence="7">
    <location>
        <begin position="6"/>
        <end position="28"/>
    </location>
</feature>
<evidence type="ECO:0000256" key="7">
    <source>
        <dbReference type="SAM" id="Phobius"/>
    </source>
</evidence>
<evidence type="ECO:0000256" key="4">
    <source>
        <dbReference type="ARBA" id="ARBA00022692"/>
    </source>
</evidence>
<feature type="transmembrane region" description="Helical" evidence="7">
    <location>
        <begin position="207"/>
        <end position="225"/>
    </location>
</feature>
<evidence type="ECO:0000313" key="9">
    <source>
        <dbReference type="EMBL" id="SCF06432.1"/>
    </source>
</evidence>
<dbReference type="GO" id="GO:0005886">
    <property type="term" value="C:plasma membrane"/>
    <property type="evidence" value="ECO:0007669"/>
    <property type="project" value="UniProtKB-SubCell"/>
</dbReference>
<keyword evidence="2" id="KW-0813">Transport</keyword>
<sequence length="367" mass="37552">MGISSATVSLLFATYVAGVMIGLVLMPVVAGYRSVLIYACGLSIVADVLFLVAASPWELYVGHLLQGVVLGVFTGVVPVVLAQLDLSQSSKLVGRATTSANAVGLAAGPIWSGLLLQIAPWDGRLVWVIQIVVTLAVMPFMRTPAATSTADEPLQLRSVLTNMFRGFASPGALLAGFGAFVAGGLLASLGTVVIHRVVMIENGLVEGAAVSMCFVLSAIFGALRINRSDMFVTGQGLAWLLVGSAALGLTAALASIWIMLVATVLIGIGQGLALQGATQVIAVHQPAPTRGAAVSIFFILCYLGTTVASLGVGAVIPSAGLGPAFSGFSIGNAVLCIVGLLLCIGAARRERTEPARVAVETEKSLLP</sequence>
<evidence type="ECO:0000259" key="8">
    <source>
        <dbReference type="PROSITE" id="PS50850"/>
    </source>
</evidence>
<dbReference type="GO" id="GO:0022857">
    <property type="term" value="F:transmembrane transporter activity"/>
    <property type="evidence" value="ECO:0007669"/>
    <property type="project" value="InterPro"/>
</dbReference>
<evidence type="ECO:0000256" key="6">
    <source>
        <dbReference type="ARBA" id="ARBA00023136"/>
    </source>
</evidence>
<evidence type="ECO:0000256" key="5">
    <source>
        <dbReference type="ARBA" id="ARBA00022989"/>
    </source>
</evidence>
<evidence type="ECO:0000256" key="3">
    <source>
        <dbReference type="ARBA" id="ARBA00022475"/>
    </source>
</evidence>
<dbReference type="InterPro" id="IPR050171">
    <property type="entry name" value="MFS_Transporters"/>
</dbReference>
<dbReference type="AlphaFoldDB" id="A0A1C4XDM9"/>
<evidence type="ECO:0000313" key="10">
    <source>
        <dbReference type="Proteomes" id="UP000199375"/>
    </source>
</evidence>
<dbReference type="PANTHER" id="PTHR23517:SF13">
    <property type="entry name" value="MAJOR FACILITATOR SUPERFAMILY MFS_1"/>
    <property type="match status" value="1"/>
</dbReference>
<keyword evidence="6 7" id="KW-0472">Membrane</keyword>
<feature type="transmembrane region" description="Helical" evidence="7">
    <location>
        <begin position="60"/>
        <end position="81"/>
    </location>
</feature>
<dbReference type="InterPro" id="IPR020846">
    <property type="entry name" value="MFS_dom"/>
</dbReference>
<dbReference type="RefSeq" id="WP_091283540.1">
    <property type="nucleotide sequence ID" value="NZ_FMCW01000024.1"/>
</dbReference>
<feature type="domain" description="Major facilitator superfamily (MFS) profile" evidence="8">
    <location>
        <begin position="1"/>
        <end position="351"/>
    </location>
</feature>
<protein>
    <submittedName>
        <fullName evidence="9">Predicted arabinose efflux permease, MFS family</fullName>
    </submittedName>
</protein>
<accession>A0A1C4XDM9</accession>
<evidence type="ECO:0000256" key="1">
    <source>
        <dbReference type="ARBA" id="ARBA00004651"/>
    </source>
</evidence>
<organism evidence="9 10">
    <name type="scientific">Micromonospora haikouensis</name>
    <dbReference type="NCBI Taxonomy" id="686309"/>
    <lineage>
        <taxon>Bacteria</taxon>
        <taxon>Bacillati</taxon>
        <taxon>Actinomycetota</taxon>
        <taxon>Actinomycetes</taxon>
        <taxon>Micromonosporales</taxon>
        <taxon>Micromonosporaceae</taxon>
        <taxon>Micromonospora</taxon>
    </lineage>
</organism>
<feature type="transmembrane region" description="Helical" evidence="7">
    <location>
        <begin position="237"/>
        <end position="258"/>
    </location>
</feature>